<evidence type="ECO:0000313" key="2">
    <source>
        <dbReference type="EMBL" id="KPV74370.1"/>
    </source>
</evidence>
<dbReference type="EMBL" id="KQ474080">
    <property type="protein sequence ID" value="KPV74370.1"/>
    <property type="molecule type" value="Genomic_DNA"/>
</dbReference>
<dbReference type="PANTHER" id="PTHR12475:SF4">
    <property type="entry name" value="PROTEIN THEM6"/>
    <property type="match status" value="1"/>
</dbReference>
<dbReference type="SUPFAM" id="SSF54637">
    <property type="entry name" value="Thioesterase/thiol ester dehydrase-isomerase"/>
    <property type="match status" value="1"/>
</dbReference>
<reference evidence="2 3" key="1">
    <citation type="journal article" date="2015" name="Front. Microbiol.">
        <title>Genome sequence of the plant growth promoting endophytic yeast Rhodotorula graminis WP1.</title>
        <authorList>
            <person name="Firrincieli A."/>
            <person name="Otillar R."/>
            <person name="Salamov A."/>
            <person name="Schmutz J."/>
            <person name="Khan Z."/>
            <person name="Redman R.S."/>
            <person name="Fleck N.D."/>
            <person name="Lindquist E."/>
            <person name="Grigoriev I.V."/>
            <person name="Doty S.L."/>
        </authorList>
    </citation>
    <scope>NUCLEOTIDE SEQUENCE [LARGE SCALE GENOMIC DNA]</scope>
    <source>
        <strain evidence="2 3">WP1</strain>
    </source>
</reference>
<dbReference type="InterPro" id="IPR029069">
    <property type="entry name" value="HotDog_dom_sf"/>
</dbReference>
<dbReference type="Proteomes" id="UP000053890">
    <property type="component" value="Unassembled WGS sequence"/>
</dbReference>
<gene>
    <name evidence="2" type="ORF">RHOBADRAFT_54207</name>
</gene>
<dbReference type="RefSeq" id="XP_018270419.1">
    <property type="nucleotide sequence ID" value="XM_018417200.1"/>
</dbReference>
<keyword evidence="3" id="KW-1185">Reference proteome</keyword>
<comment type="similarity">
    <text evidence="1">Belongs to the lcsJ thioesterase family.</text>
</comment>
<evidence type="ECO:0000313" key="3">
    <source>
        <dbReference type="Proteomes" id="UP000053890"/>
    </source>
</evidence>
<sequence>MSALLSKLPIPAALIERLRPVLALVPSSVPRPLKWAFFALLIINADAFPGVWHLRIIGPLMRYQLAVKLGKKWANWRVGKDELLDFTTTRTFRATPSSCDTFGAHTSNSEYAVCLDHVRGPFAFELVGEAYGIVGMSFALGGTSMDFLREIPFLAKFELCNKLLGYDRKWLYIETTFRSMPHPKTGARITYAKSMSRFVIKHGRRTVPPYRAFALTGYGAEHGAKNWAVVQQMSQKDKLRWLVGDDEQGKGSAIVCGPVERGLEDRADWPGQVKVA</sequence>
<dbReference type="InterPro" id="IPR051490">
    <property type="entry name" value="THEM6_lcsJ_thioesterase"/>
</dbReference>
<dbReference type="PANTHER" id="PTHR12475">
    <property type="match status" value="1"/>
</dbReference>
<dbReference type="Pfam" id="PF13279">
    <property type="entry name" value="4HBT_2"/>
    <property type="match status" value="1"/>
</dbReference>
<dbReference type="GeneID" id="28977648"/>
<dbReference type="OMA" id="IMELDFN"/>
<accession>A0A194S1F2</accession>
<dbReference type="OrthoDB" id="265761at2759"/>
<dbReference type="AlphaFoldDB" id="A0A194S1F2"/>
<protein>
    <submittedName>
        <fullName evidence="2">Uncharacterized protein</fullName>
    </submittedName>
</protein>
<proteinExistence type="inferred from homology"/>
<organism evidence="2 3">
    <name type="scientific">Rhodotorula graminis (strain WP1)</name>
    <dbReference type="NCBI Taxonomy" id="578459"/>
    <lineage>
        <taxon>Eukaryota</taxon>
        <taxon>Fungi</taxon>
        <taxon>Dikarya</taxon>
        <taxon>Basidiomycota</taxon>
        <taxon>Pucciniomycotina</taxon>
        <taxon>Microbotryomycetes</taxon>
        <taxon>Sporidiobolales</taxon>
        <taxon>Sporidiobolaceae</taxon>
        <taxon>Rhodotorula</taxon>
    </lineage>
</organism>
<evidence type="ECO:0000256" key="1">
    <source>
        <dbReference type="ARBA" id="ARBA00038476"/>
    </source>
</evidence>
<name>A0A194S1F2_RHOGW</name>